<feature type="compositionally biased region" description="Low complexity" evidence="1">
    <location>
        <begin position="75"/>
        <end position="85"/>
    </location>
</feature>
<keyword evidence="3" id="KW-1185">Reference proteome</keyword>
<organism evidence="2 3">
    <name type="scientific">Popillia japonica</name>
    <name type="common">Japanese beetle</name>
    <dbReference type="NCBI Taxonomy" id="7064"/>
    <lineage>
        <taxon>Eukaryota</taxon>
        <taxon>Metazoa</taxon>
        <taxon>Ecdysozoa</taxon>
        <taxon>Arthropoda</taxon>
        <taxon>Hexapoda</taxon>
        <taxon>Insecta</taxon>
        <taxon>Pterygota</taxon>
        <taxon>Neoptera</taxon>
        <taxon>Endopterygota</taxon>
        <taxon>Coleoptera</taxon>
        <taxon>Polyphaga</taxon>
        <taxon>Scarabaeiformia</taxon>
        <taxon>Scarabaeidae</taxon>
        <taxon>Rutelinae</taxon>
        <taxon>Popillia</taxon>
    </lineage>
</organism>
<comment type="caution">
    <text evidence="2">The sequence shown here is derived from an EMBL/GenBank/DDBJ whole genome shotgun (WGS) entry which is preliminary data.</text>
</comment>
<proteinExistence type="predicted"/>
<feature type="compositionally biased region" description="Cys residues" evidence="1">
    <location>
        <begin position="86"/>
        <end position="95"/>
    </location>
</feature>
<evidence type="ECO:0000313" key="2">
    <source>
        <dbReference type="EMBL" id="KAK9700610.1"/>
    </source>
</evidence>
<dbReference type="EMBL" id="JASPKY010000434">
    <property type="protein sequence ID" value="KAK9700610.1"/>
    <property type="molecule type" value="Genomic_DNA"/>
</dbReference>
<name>A0AAW1JC40_POPJA</name>
<evidence type="ECO:0000256" key="1">
    <source>
        <dbReference type="SAM" id="MobiDB-lite"/>
    </source>
</evidence>
<reference evidence="2 3" key="1">
    <citation type="journal article" date="2024" name="BMC Genomics">
        <title>De novo assembly and annotation of Popillia japonica's genome with initial clues to its potential as an invasive pest.</title>
        <authorList>
            <person name="Cucini C."/>
            <person name="Boschi S."/>
            <person name="Funari R."/>
            <person name="Cardaioli E."/>
            <person name="Iannotti N."/>
            <person name="Marturano G."/>
            <person name="Paoli F."/>
            <person name="Bruttini M."/>
            <person name="Carapelli A."/>
            <person name="Frati F."/>
            <person name="Nardi F."/>
        </authorList>
    </citation>
    <scope>NUCLEOTIDE SEQUENCE [LARGE SCALE GENOMIC DNA]</scope>
    <source>
        <strain evidence="2">DMR45628</strain>
    </source>
</reference>
<dbReference type="Proteomes" id="UP001458880">
    <property type="component" value="Unassembled WGS sequence"/>
</dbReference>
<evidence type="ECO:0000313" key="3">
    <source>
        <dbReference type="Proteomes" id="UP001458880"/>
    </source>
</evidence>
<accession>A0AAW1JC40</accession>
<gene>
    <name evidence="2" type="ORF">QE152_g31151</name>
</gene>
<sequence length="95" mass="11114">MQTANETRFVRLVPGNWSRSKCFMHEYRPRYLPVSLHVWAPRDGKREKTRTDIERVQVNITDSMMWYGARRRPMTSTPGTHRTTTGCCCSLPSSH</sequence>
<protein>
    <submittedName>
        <fullName evidence="2">Uncharacterized protein</fullName>
    </submittedName>
</protein>
<feature type="region of interest" description="Disordered" evidence="1">
    <location>
        <begin position="71"/>
        <end position="95"/>
    </location>
</feature>
<dbReference type="AlphaFoldDB" id="A0AAW1JC40"/>